<keyword evidence="2" id="KW-1185">Reference proteome</keyword>
<dbReference type="EMBL" id="SDHY01000003">
    <property type="protein sequence ID" value="RXK49824.1"/>
    <property type="molecule type" value="Genomic_DNA"/>
</dbReference>
<dbReference type="PROSITE" id="PS51257">
    <property type="entry name" value="PROKAR_LIPOPROTEIN"/>
    <property type="match status" value="1"/>
</dbReference>
<sequence>MKIDKRGLFGLFFLLACLGQDVLAQGQDKTVLFLGRVVTASKAEDLPLAYVYNPKAGRGALSDNFGMVEMYVFPGDSLVFTYVGYQKKYYIIPKNTDQVHRAIISLSEESKILSEVKVFPHSSEEEFKQAFLKMRLRDEKQRGILANNLEQSKLNVFALQAGMGASANFRNFSDQMVSAQANKTFFASPMLSLTNPFAWISFIQSIKNGDLKKKEWKKAYEFLPKENISRQQFLRETNSNK</sequence>
<evidence type="ECO:0000313" key="1">
    <source>
        <dbReference type="EMBL" id="RXK49824.1"/>
    </source>
</evidence>
<dbReference type="GO" id="GO:0004180">
    <property type="term" value="F:carboxypeptidase activity"/>
    <property type="evidence" value="ECO:0007669"/>
    <property type="project" value="UniProtKB-KW"/>
</dbReference>
<keyword evidence="1" id="KW-0121">Carboxypeptidase</keyword>
<accession>A0A4V1M5I4</accession>
<keyword evidence="1" id="KW-0645">Protease</keyword>
<name>A0A4V1M5I4_9BACT</name>
<keyword evidence="1" id="KW-0378">Hydrolase</keyword>
<proteinExistence type="predicted"/>
<dbReference type="Proteomes" id="UP000289455">
    <property type="component" value="Unassembled WGS sequence"/>
</dbReference>
<dbReference type="AlphaFoldDB" id="A0A4V1M5I4"/>
<reference evidence="1 2" key="1">
    <citation type="submission" date="2019-01" db="EMBL/GenBank/DDBJ databases">
        <title>Cytophagaceae bacterium strain CAR-16.</title>
        <authorList>
            <person name="Chen W.-M."/>
        </authorList>
    </citation>
    <scope>NUCLEOTIDE SEQUENCE [LARGE SCALE GENOMIC DNA]</scope>
    <source>
        <strain evidence="1 2">CAR-16</strain>
    </source>
</reference>
<dbReference type="RefSeq" id="WP_129026921.1">
    <property type="nucleotide sequence ID" value="NZ_SDHY01000003.1"/>
</dbReference>
<protein>
    <submittedName>
        <fullName evidence="1">Carboxypeptidase-like regulatory domain-containing protein</fullName>
    </submittedName>
</protein>
<evidence type="ECO:0000313" key="2">
    <source>
        <dbReference type="Proteomes" id="UP000289455"/>
    </source>
</evidence>
<gene>
    <name evidence="1" type="ORF">ESB04_06530</name>
</gene>
<dbReference type="OrthoDB" id="1115630at2"/>
<comment type="caution">
    <text evidence="1">The sequence shown here is derived from an EMBL/GenBank/DDBJ whole genome shotgun (WGS) entry which is preliminary data.</text>
</comment>
<organism evidence="1 2">
    <name type="scientific">Aquirufa rosea</name>
    <dbReference type="NCBI Taxonomy" id="2509241"/>
    <lineage>
        <taxon>Bacteria</taxon>
        <taxon>Pseudomonadati</taxon>
        <taxon>Bacteroidota</taxon>
        <taxon>Cytophagia</taxon>
        <taxon>Cytophagales</taxon>
        <taxon>Flectobacillaceae</taxon>
        <taxon>Aquirufa</taxon>
    </lineage>
</organism>